<evidence type="ECO:0000313" key="3">
    <source>
        <dbReference type="EMBL" id="KJD43464.1"/>
    </source>
</evidence>
<keyword evidence="1" id="KW-0732">Signal</keyword>
<dbReference type="AlphaFoldDB" id="A0A0D7WWW5"/>
<reference evidence="4 6" key="2">
    <citation type="submission" date="2018-01" db="EMBL/GenBank/DDBJ databases">
        <title>Bacillales members from the olive rhizosphere are effective biological control agents against Verticillium dahliae.</title>
        <authorList>
            <person name="Gomez-Lama C."/>
            <person name="Legarda G."/>
            <person name="Ruano-Rosa D."/>
            <person name="Pizarro-Tobias P."/>
            <person name="Valverde-Corredor A."/>
            <person name="Niqui J.L."/>
            <person name="Trivino J.C."/>
            <person name="Roca A."/>
            <person name="Mercado-Blanco J."/>
        </authorList>
    </citation>
    <scope>NUCLEOTIDE SEQUENCE [LARGE SCALE GENOMIC DNA]</scope>
    <source>
        <strain evidence="4 6">PIC167</strain>
    </source>
</reference>
<dbReference type="InterPro" id="IPR008613">
    <property type="entry name" value="Excalibur_Ca-bd_domain"/>
</dbReference>
<evidence type="ECO:0000313" key="6">
    <source>
        <dbReference type="Proteomes" id="UP000308114"/>
    </source>
</evidence>
<organism evidence="3 5">
    <name type="scientific">Paenibacillus terrae</name>
    <dbReference type="NCBI Taxonomy" id="159743"/>
    <lineage>
        <taxon>Bacteria</taxon>
        <taxon>Bacillati</taxon>
        <taxon>Bacillota</taxon>
        <taxon>Bacilli</taxon>
        <taxon>Bacillales</taxon>
        <taxon>Paenibacillaceae</taxon>
        <taxon>Paenibacillus</taxon>
    </lineage>
</organism>
<gene>
    <name evidence="4" type="ORF">C1I60_22655</name>
    <name evidence="3" type="ORF">QD47_22575</name>
</gene>
<protein>
    <recommendedName>
        <fullName evidence="2">Excalibur calcium-binding domain-containing protein</fullName>
    </recommendedName>
</protein>
<dbReference type="EMBL" id="JTHP01000057">
    <property type="protein sequence ID" value="KJD43464.1"/>
    <property type="molecule type" value="Genomic_DNA"/>
</dbReference>
<dbReference type="Proteomes" id="UP000032534">
    <property type="component" value="Unassembled WGS sequence"/>
</dbReference>
<evidence type="ECO:0000256" key="1">
    <source>
        <dbReference type="SAM" id="SignalP"/>
    </source>
</evidence>
<name>A0A0D7WWW5_9BACL</name>
<dbReference type="Proteomes" id="UP000308114">
    <property type="component" value="Unassembled WGS sequence"/>
</dbReference>
<dbReference type="EMBL" id="PNXQ01000016">
    <property type="protein sequence ID" value="TKH42098.1"/>
    <property type="molecule type" value="Genomic_DNA"/>
</dbReference>
<dbReference type="PATRIC" id="fig|159743.3.peg.5017"/>
<comment type="caution">
    <text evidence="3">The sequence shown here is derived from an EMBL/GenBank/DDBJ whole genome shotgun (WGS) entry which is preliminary data.</text>
</comment>
<evidence type="ECO:0000313" key="4">
    <source>
        <dbReference type="EMBL" id="TKH42098.1"/>
    </source>
</evidence>
<accession>A0A0D7WWW5</accession>
<feature type="chain" id="PRO_5044541930" description="Excalibur calcium-binding domain-containing protein" evidence="1">
    <location>
        <begin position="26"/>
        <end position="83"/>
    </location>
</feature>
<dbReference type="SMART" id="SM00894">
    <property type="entry name" value="Excalibur"/>
    <property type="match status" value="1"/>
</dbReference>
<keyword evidence="5" id="KW-1185">Reference proteome</keyword>
<feature type="signal peptide" evidence="1">
    <location>
        <begin position="1"/>
        <end position="25"/>
    </location>
</feature>
<sequence length="83" mass="8983">MNKQSKIVSIALASALVFSVSFQFAPTVEAKKSKKSHKSATQSSVYYKNCTAVKKAGKAPLYKGDPGYRSALDRDHDGIACEK</sequence>
<feature type="domain" description="Excalibur calcium-binding" evidence="2">
    <location>
        <begin position="46"/>
        <end position="82"/>
    </location>
</feature>
<proteinExistence type="predicted"/>
<evidence type="ECO:0000313" key="5">
    <source>
        <dbReference type="Proteomes" id="UP000032534"/>
    </source>
</evidence>
<dbReference type="Pfam" id="PF05901">
    <property type="entry name" value="Excalibur"/>
    <property type="match status" value="1"/>
</dbReference>
<evidence type="ECO:0000259" key="2">
    <source>
        <dbReference type="SMART" id="SM00894"/>
    </source>
</evidence>
<dbReference type="OrthoDB" id="4376109at2"/>
<reference evidence="3 5" key="1">
    <citation type="submission" date="2014-11" db="EMBL/GenBank/DDBJ databases">
        <title>Draft Genome Sequences of Paenibacillus polymyxa NRRL B-30509 and Paenibacillus terrae NRRL B-30644, Strains from a Poultry Environment that Produce Tridecaptin A and Paenicidins.</title>
        <authorList>
            <person name="van Belkum M.J."/>
            <person name="Lohans C.T."/>
            <person name="Vederas J.C."/>
        </authorList>
    </citation>
    <scope>NUCLEOTIDE SEQUENCE [LARGE SCALE GENOMIC DNA]</scope>
    <source>
        <strain evidence="3 5">NRRL B-30644</strain>
    </source>
</reference>